<evidence type="ECO:0000256" key="2">
    <source>
        <dbReference type="ARBA" id="ARBA00004236"/>
    </source>
</evidence>
<evidence type="ECO:0000313" key="15">
    <source>
        <dbReference type="EMBL" id="EJP71869.1"/>
    </source>
</evidence>
<dbReference type="CDD" id="cd00082">
    <property type="entry name" value="HisKA"/>
    <property type="match status" value="1"/>
</dbReference>
<dbReference type="STRING" id="1123866.NT01SARS_0353"/>
<dbReference type="CDD" id="cd00075">
    <property type="entry name" value="HATPase"/>
    <property type="match status" value="1"/>
</dbReference>
<keyword evidence="13" id="KW-1133">Transmembrane helix</keyword>
<evidence type="ECO:0000259" key="14">
    <source>
        <dbReference type="PROSITE" id="PS50109"/>
    </source>
</evidence>
<accession>J4KS06</accession>
<dbReference type="InterPro" id="IPR004358">
    <property type="entry name" value="Sig_transdc_His_kin-like_C"/>
</dbReference>
<organism evidence="15 16">
    <name type="scientific">SAR86 cluster bacterium SAR86A</name>
    <dbReference type="NCBI Taxonomy" id="1123866"/>
    <lineage>
        <taxon>Bacteria</taxon>
        <taxon>Pseudomonadati</taxon>
        <taxon>Pseudomonadota</taxon>
        <taxon>Gammaproteobacteria</taxon>
        <taxon>SAR86 cluster</taxon>
    </lineage>
</organism>
<dbReference type="Pfam" id="PF02518">
    <property type="entry name" value="HATPase_c"/>
    <property type="match status" value="1"/>
</dbReference>
<evidence type="ECO:0000256" key="6">
    <source>
        <dbReference type="ARBA" id="ARBA00022553"/>
    </source>
</evidence>
<sequence>MGIGVLFSNIISVNSDIPLLLVAFSLFIIATISSIVFANFSYKSISNLEALAAKIADGSAKKRYIKALKEDSGEFGDVALSISKISENLKDNINLIAKQRDQFGSVLDDLGEGIVVTDNKGNITFENDQFKQILNLKNVSGKNIKDLDIKQLGYLFRRSKKRKNADIEFEIELSDKSNKWVLATINQSKTTKEYIVVVHDITQLRSLDSMRRDFISNLSHELRTPVSVIRANSETLIDSALDDKEQAKIFANAILHNAERLTDMVSSLLDLSRIEYGELKLNFEELDLDTFFKTYVQSLQTLSKKKNIDIIYKANHKGKILADSQAFERIMNNLIDNAIKYSENNSKIIIATSNEVDEYIKVIVEDNGSGISPEDKDHIFSRFFRTASARATDNQGSGLGLAIVKHLVNSLNGEVGVQNSESKGSIFWFTVPLA</sequence>
<dbReference type="PANTHER" id="PTHR45453:SF1">
    <property type="entry name" value="PHOSPHATE REGULON SENSOR PROTEIN PHOR"/>
    <property type="match status" value="1"/>
</dbReference>
<gene>
    <name evidence="15" type="ORF">NT01SARS_0353</name>
</gene>
<keyword evidence="9 15" id="KW-0418">Kinase</keyword>
<dbReference type="FunFam" id="1.10.287.130:FF:000001">
    <property type="entry name" value="Two-component sensor histidine kinase"/>
    <property type="match status" value="1"/>
</dbReference>
<reference evidence="15 16" key="1">
    <citation type="journal article" date="2012" name="ISME J.">
        <title>Genomic insights to SAR86, an abundant and uncultivated marine bacterial lineage.</title>
        <authorList>
            <person name="Dupont C.L."/>
            <person name="Rusch D.B."/>
            <person name="Yooseph S."/>
            <person name="Lombardo M.J."/>
            <person name="Richter R.A."/>
            <person name="Valas R."/>
            <person name="Novotny M."/>
            <person name="Yee-Greenbaum J."/>
            <person name="Selengut J.D."/>
            <person name="Haft D.H."/>
            <person name="Halpern A.L."/>
            <person name="Lasken R.S."/>
            <person name="Nealson K."/>
            <person name="Friedman R."/>
            <person name="Venter J.C."/>
        </authorList>
    </citation>
    <scope>NUCLEOTIDE SEQUENCE [LARGE SCALE GENOMIC DNA]</scope>
</reference>
<keyword evidence="7" id="KW-0808">Transferase</keyword>
<dbReference type="InterPro" id="IPR035965">
    <property type="entry name" value="PAS-like_dom_sf"/>
</dbReference>
<evidence type="ECO:0000256" key="13">
    <source>
        <dbReference type="SAM" id="Phobius"/>
    </source>
</evidence>
<feature type="transmembrane region" description="Helical" evidence="13">
    <location>
        <begin position="17"/>
        <end position="38"/>
    </location>
</feature>
<protein>
    <recommendedName>
        <fullName evidence="4">histidine kinase</fullName>
        <ecNumber evidence="4">2.7.13.3</ecNumber>
    </recommendedName>
</protein>
<dbReference type="CDD" id="cd00130">
    <property type="entry name" value="PAS"/>
    <property type="match status" value="1"/>
</dbReference>
<dbReference type="HOGENOM" id="CLU_000445_89_2_6"/>
<dbReference type="PROSITE" id="PS50109">
    <property type="entry name" value="HIS_KIN"/>
    <property type="match status" value="1"/>
</dbReference>
<dbReference type="InterPro" id="IPR003594">
    <property type="entry name" value="HATPase_dom"/>
</dbReference>
<evidence type="ECO:0000256" key="8">
    <source>
        <dbReference type="ARBA" id="ARBA00022741"/>
    </source>
</evidence>
<dbReference type="InterPro" id="IPR000014">
    <property type="entry name" value="PAS"/>
</dbReference>
<evidence type="ECO:0000256" key="4">
    <source>
        <dbReference type="ARBA" id="ARBA00012438"/>
    </source>
</evidence>
<evidence type="ECO:0000256" key="11">
    <source>
        <dbReference type="ARBA" id="ARBA00023012"/>
    </source>
</evidence>
<dbReference type="SUPFAM" id="SSF55874">
    <property type="entry name" value="ATPase domain of HSP90 chaperone/DNA topoisomerase II/histidine kinase"/>
    <property type="match status" value="1"/>
</dbReference>
<proteinExistence type="predicted"/>
<evidence type="ECO:0000256" key="10">
    <source>
        <dbReference type="ARBA" id="ARBA00022840"/>
    </source>
</evidence>
<dbReference type="SUPFAM" id="SSF55785">
    <property type="entry name" value="PYP-like sensor domain (PAS domain)"/>
    <property type="match status" value="1"/>
</dbReference>
<dbReference type="FunFam" id="3.30.565.10:FF:000023">
    <property type="entry name" value="PAS domain-containing sensor histidine kinase"/>
    <property type="match status" value="1"/>
</dbReference>
<dbReference type="Gene3D" id="3.30.565.10">
    <property type="entry name" value="Histidine kinase-like ATPase, C-terminal domain"/>
    <property type="match status" value="1"/>
</dbReference>
<dbReference type="InterPro" id="IPR003661">
    <property type="entry name" value="HisK_dim/P_dom"/>
</dbReference>
<dbReference type="InterPro" id="IPR036097">
    <property type="entry name" value="HisK_dim/P_sf"/>
</dbReference>
<dbReference type="EMBL" id="JH611156">
    <property type="protein sequence ID" value="EJP71869.1"/>
    <property type="molecule type" value="Genomic_DNA"/>
</dbReference>
<keyword evidence="8" id="KW-0547">Nucleotide-binding</keyword>
<dbReference type="SMART" id="SM00387">
    <property type="entry name" value="HATPase_c"/>
    <property type="match status" value="1"/>
</dbReference>
<keyword evidence="5" id="KW-1003">Cell membrane</keyword>
<dbReference type="Gene3D" id="3.30.450.20">
    <property type="entry name" value="PAS domain"/>
    <property type="match status" value="1"/>
</dbReference>
<dbReference type="Pfam" id="PF00512">
    <property type="entry name" value="HisKA"/>
    <property type="match status" value="1"/>
</dbReference>
<evidence type="ECO:0000256" key="7">
    <source>
        <dbReference type="ARBA" id="ARBA00022679"/>
    </source>
</evidence>
<dbReference type="GO" id="GO:0005524">
    <property type="term" value="F:ATP binding"/>
    <property type="evidence" value="ECO:0007669"/>
    <property type="project" value="UniProtKB-KW"/>
</dbReference>
<dbReference type="AlphaFoldDB" id="J4KS06"/>
<evidence type="ECO:0000256" key="5">
    <source>
        <dbReference type="ARBA" id="ARBA00022475"/>
    </source>
</evidence>
<dbReference type="GO" id="GO:0016036">
    <property type="term" value="P:cellular response to phosphate starvation"/>
    <property type="evidence" value="ECO:0007669"/>
    <property type="project" value="TreeGrafter"/>
</dbReference>
<dbReference type="InterPro" id="IPR005467">
    <property type="entry name" value="His_kinase_dom"/>
</dbReference>
<evidence type="ECO:0000313" key="16">
    <source>
        <dbReference type="Proteomes" id="UP000010305"/>
    </source>
</evidence>
<dbReference type="InterPro" id="IPR036890">
    <property type="entry name" value="HATPase_C_sf"/>
</dbReference>
<dbReference type="GO" id="GO:0005886">
    <property type="term" value="C:plasma membrane"/>
    <property type="evidence" value="ECO:0007669"/>
    <property type="project" value="UniProtKB-SubCell"/>
</dbReference>
<dbReference type="GO" id="GO:0004721">
    <property type="term" value="F:phosphoprotein phosphatase activity"/>
    <property type="evidence" value="ECO:0007669"/>
    <property type="project" value="TreeGrafter"/>
</dbReference>
<keyword evidence="11" id="KW-0902">Two-component regulatory system</keyword>
<dbReference type="Gene3D" id="1.10.287.130">
    <property type="match status" value="1"/>
</dbReference>
<dbReference type="GO" id="GO:0000155">
    <property type="term" value="F:phosphorelay sensor kinase activity"/>
    <property type="evidence" value="ECO:0007669"/>
    <property type="project" value="InterPro"/>
</dbReference>
<comment type="catalytic activity">
    <reaction evidence="1">
        <text>ATP + protein L-histidine = ADP + protein N-phospho-L-histidine.</text>
        <dbReference type="EC" id="2.7.13.3"/>
    </reaction>
</comment>
<name>J4KS06_9GAMM</name>
<comment type="subcellular location">
    <subcellularLocation>
        <location evidence="2">Cell membrane</location>
    </subcellularLocation>
    <subcellularLocation>
        <location evidence="3">Membrane raft</location>
        <topology evidence="3">Multi-pass membrane protein</topology>
    </subcellularLocation>
</comment>
<dbReference type="Gene3D" id="6.10.340.10">
    <property type="match status" value="1"/>
</dbReference>
<evidence type="ECO:0000256" key="9">
    <source>
        <dbReference type="ARBA" id="ARBA00022777"/>
    </source>
</evidence>
<evidence type="ECO:0000256" key="1">
    <source>
        <dbReference type="ARBA" id="ARBA00000085"/>
    </source>
</evidence>
<dbReference type="PANTHER" id="PTHR45453">
    <property type="entry name" value="PHOSPHATE REGULON SENSOR PROTEIN PHOR"/>
    <property type="match status" value="1"/>
</dbReference>
<keyword evidence="10" id="KW-0067">ATP-binding</keyword>
<dbReference type="SMART" id="SM00388">
    <property type="entry name" value="HisKA"/>
    <property type="match status" value="1"/>
</dbReference>
<dbReference type="SUPFAM" id="SSF47384">
    <property type="entry name" value="Homodimeric domain of signal transducing histidine kinase"/>
    <property type="match status" value="1"/>
</dbReference>
<keyword evidence="6" id="KW-0597">Phosphoprotein</keyword>
<keyword evidence="13" id="KW-0812">Transmembrane</keyword>
<feature type="domain" description="Histidine kinase" evidence="14">
    <location>
        <begin position="217"/>
        <end position="434"/>
    </location>
</feature>
<evidence type="ECO:0000256" key="12">
    <source>
        <dbReference type="ARBA" id="ARBA00023136"/>
    </source>
</evidence>
<dbReference type="GO" id="GO:0045121">
    <property type="term" value="C:membrane raft"/>
    <property type="evidence" value="ECO:0007669"/>
    <property type="project" value="UniProtKB-SubCell"/>
</dbReference>
<dbReference type="EC" id="2.7.13.3" evidence="4"/>
<keyword evidence="12 13" id="KW-0472">Membrane</keyword>
<evidence type="ECO:0000256" key="3">
    <source>
        <dbReference type="ARBA" id="ARBA00004314"/>
    </source>
</evidence>
<dbReference type="PRINTS" id="PR00344">
    <property type="entry name" value="BCTRLSENSOR"/>
</dbReference>
<dbReference type="Proteomes" id="UP000010305">
    <property type="component" value="Unassembled WGS sequence"/>
</dbReference>
<dbReference type="InterPro" id="IPR050351">
    <property type="entry name" value="BphY/WalK/GraS-like"/>
</dbReference>